<reference evidence="1 2" key="1">
    <citation type="submission" date="2024-01" db="EMBL/GenBank/DDBJ databases">
        <title>Complete genome of Cladobotryum mycophilum ATHUM6906.</title>
        <authorList>
            <person name="Christinaki A.C."/>
            <person name="Myridakis A.I."/>
            <person name="Kouvelis V.N."/>
        </authorList>
    </citation>
    <scope>NUCLEOTIDE SEQUENCE [LARGE SCALE GENOMIC DNA]</scope>
    <source>
        <strain evidence="1 2">ATHUM6906</strain>
    </source>
</reference>
<dbReference type="Proteomes" id="UP001338125">
    <property type="component" value="Unassembled WGS sequence"/>
</dbReference>
<dbReference type="InterPro" id="IPR025332">
    <property type="entry name" value="DUF4238"/>
</dbReference>
<sequence length="421" mass="48693">MASNAQYQHFIPQFMLKNFSHPFVCLDGGSPDKKCKKHNHKKGKYPGDAVMNSVDLMLDPFIIEESPVSRTCGLWDMYDDVTKSNPNEKRNIEKKFSALEAEKDVLRKFTFILRYRGSGLHKQYHHEDVETYNDKNQHLLRSYMKQRGFARPFNVWLHNLETMIDLEMDPGMYLTICTPAELNEEFILTENSYNVWEGPNRWDHDPTTGESTRVGALDLHEFAPVSPKLMLVSRSNLLPEALGGSNPKARAERESEWQARLKGIFDPNTKSMLHDLPVGKARNDYSAMVNGRIEIKPDWDGKLRNTDRFYFPFFRIPTSDVQKINGLLLDRAFNSSRIMFGHQNSLLDLLQWFLEEPCEVGKRIESESADRQIKYLKNLGELVKSLGQDVNPVWIEPPTTTAEDMEIFKLMERLMRGGLDL</sequence>
<keyword evidence="2" id="KW-1185">Reference proteome</keyword>
<name>A0ABR0SNP6_9HYPO</name>
<organism evidence="1 2">
    <name type="scientific">Cladobotryum mycophilum</name>
    <dbReference type="NCBI Taxonomy" id="491253"/>
    <lineage>
        <taxon>Eukaryota</taxon>
        <taxon>Fungi</taxon>
        <taxon>Dikarya</taxon>
        <taxon>Ascomycota</taxon>
        <taxon>Pezizomycotina</taxon>
        <taxon>Sordariomycetes</taxon>
        <taxon>Hypocreomycetidae</taxon>
        <taxon>Hypocreales</taxon>
        <taxon>Hypocreaceae</taxon>
        <taxon>Cladobotryum</taxon>
    </lineage>
</organism>
<accession>A0ABR0SNP6</accession>
<dbReference type="Pfam" id="PF14022">
    <property type="entry name" value="DUF4238"/>
    <property type="match status" value="1"/>
</dbReference>
<protein>
    <recommendedName>
        <fullName evidence="3">DUF4238 domain-containing protein</fullName>
    </recommendedName>
</protein>
<comment type="caution">
    <text evidence="1">The sequence shown here is derived from an EMBL/GenBank/DDBJ whole genome shotgun (WGS) entry which is preliminary data.</text>
</comment>
<evidence type="ECO:0000313" key="1">
    <source>
        <dbReference type="EMBL" id="KAK5993789.1"/>
    </source>
</evidence>
<dbReference type="EMBL" id="JAVFKD010000012">
    <property type="protein sequence ID" value="KAK5993789.1"/>
    <property type="molecule type" value="Genomic_DNA"/>
</dbReference>
<proteinExistence type="predicted"/>
<evidence type="ECO:0008006" key="3">
    <source>
        <dbReference type="Google" id="ProtNLM"/>
    </source>
</evidence>
<evidence type="ECO:0000313" key="2">
    <source>
        <dbReference type="Proteomes" id="UP001338125"/>
    </source>
</evidence>
<gene>
    <name evidence="1" type="ORF">PT974_07226</name>
</gene>